<reference evidence="2 3" key="1">
    <citation type="submission" date="2019-07" db="EMBL/GenBank/DDBJ databases">
        <authorList>
            <person name="Jastrzebski P J."/>
            <person name="Paukszto L."/>
            <person name="Jastrzebski P J."/>
        </authorList>
    </citation>
    <scope>NUCLEOTIDE SEQUENCE [LARGE SCALE GENOMIC DNA]</scope>
    <source>
        <strain evidence="2 3">WMS-il1</strain>
    </source>
</reference>
<keyword evidence="3" id="KW-1185">Reference proteome</keyword>
<feature type="compositionally biased region" description="Low complexity" evidence="1">
    <location>
        <begin position="28"/>
        <end position="47"/>
    </location>
</feature>
<evidence type="ECO:0000313" key="3">
    <source>
        <dbReference type="Proteomes" id="UP000321570"/>
    </source>
</evidence>
<gene>
    <name evidence="2" type="ORF">WMSIL1_LOCUS8141</name>
</gene>
<feature type="region of interest" description="Disordered" evidence="1">
    <location>
        <begin position="82"/>
        <end position="106"/>
    </location>
</feature>
<protein>
    <submittedName>
        <fullName evidence="2">Uncharacterized protein</fullName>
    </submittedName>
</protein>
<name>A0A564YQQ4_HYMDI</name>
<evidence type="ECO:0000256" key="1">
    <source>
        <dbReference type="SAM" id="MobiDB-lite"/>
    </source>
</evidence>
<feature type="non-terminal residue" evidence="2">
    <location>
        <position position="106"/>
    </location>
</feature>
<dbReference type="AlphaFoldDB" id="A0A564YQQ4"/>
<feature type="region of interest" description="Disordered" evidence="1">
    <location>
        <begin position="1"/>
        <end position="60"/>
    </location>
</feature>
<proteinExistence type="predicted"/>
<organism evidence="2 3">
    <name type="scientific">Hymenolepis diminuta</name>
    <name type="common">Rat tapeworm</name>
    <dbReference type="NCBI Taxonomy" id="6216"/>
    <lineage>
        <taxon>Eukaryota</taxon>
        <taxon>Metazoa</taxon>
        <taxon>Spiralia</taxon>
        <taxon>Lophotrochozoa</taxon>
        <taxon>Platyhelminthes</taxon>
        <taxon>Cestoda</taxon>
        <taxon>Eucestoda</taxon>
        <taxon>Cyclophyllidea</taxon>
        <taxon>Hymenolepididae</taxon>
        <taxon>Hymenolepis</taxon>
    </lineage>
</organism>
<dbReference type="Proteomes" id="UP000321570">
    <property type="component" value="Unassembled WGS sequence"/>
</dbReference>
<feature type="compositionally biased region" description="Polar residues" evidence="1">
    <location>
        <begin position="48"/>
        <end position="60"/>
    </location>
</feature>
<sequence>SASKRKQGQENGFNSSNSPSKQKKSDDSTTIATTSSSMTTQSSVLTSGPSMNSRVITSTHNNNNVELATATAPINTGTILSLQPPSAGGNHLSVSKTQQMEGVTLP</sequence>
<feature type="compositionally biased region" description="Polar residues" evidence="1">
    <location>
        <begin position="92"/>
        <end position="106"/>
    </location>
</feature>
<dbReference type="EMBL" id="CABIJS010000321">
    <property type="protein sequence ID" value="VUZ48884.1"/>
    <property type="molecule type" value="Genomic_DNA"/>
</dbReference>
<evidence type="ECO:0000313" key="2">
    <source>
        <dbReference type="EMBL" id="VUZ48884.1"/>
    </source>
</evidence>
<feature type="non-terminal residue" evidence="2">
    <location>
        <position position="1"/>
    </location>
</feature>
<accession>A0A564YQQ4</accession>